<dbReference type="PROSITE" id="PS01066">
    <property type="entry name" value="UPP_SYNTHASE"/>
    <property type="match status" value="1"/>
</dbReference>
<dbReference type="EC" id="2.5.1.31" evidence="3"/>
<dbReference type="NCBIfam" id="TIGR00055">
    <property type="entry name" value="uppS"/>
    <property type="match status" value="1"/>
</dbReference>
<sequence>MYSNNSAIENIPEHIAIIIDGNGRWAQKYGKERSYGHRIGAKNLHSIVELSVRLGINNLTVYVFSKENWQRSKKEVTSLMDLFVKGLDKVNLLVKNNIRFNIMGELIELPIKVQTHISQCIEETQNNAGMTLCLALNYSSRLEIVRASKQLAEMTDNKIINSNDITELLFSKHLYANSMPDVDLLIRTGEEYRLSNFMLWQCSYAELYFCKTL</sequence>
<dbReference type="Pfam" id="PF01255">
    <property type="entry name" value="Prenyltransf"/>
    <property type="match status" value="1"/>
</dbReference>
<evidence type="ECO:0000256" key="2">
    <source>
        <dbReference type="ARBA" id="ARBA00022679"/>
    </source>
</evidence>
<dbReference type="GO" id="GO:0016094">
    <property type="term" value="P:polyprenol biosynthetic process"/>
    <property type="evidence" value="ECO:0007669"/>
    <property type="project" value="TreeGrafter"/>
</dbReference>
<dbReference type="GO" id="GO:0008834">
    <property type="term" value="F:ditrans,polycis-undecaprenyl-diphosphate synthase [(2E,6E)-farnesyl-diphosphate specific] activity"/>
    <property type="evidence" value="ECO:0007669"/>
    <property type="project" value="UniProtKB-EC"/>
</dbReference>
<dbReference type="AlphaFoldDB" id="A0A5J4QTZ5"/>
<protein>
    <submittedName>
        <fullName evidence="3">Ditrans polycis-undecaprenyl-diphosphate synthase</fullName>
        <ecNumber evidence="3">2.5.1.31</ecNumber>
    </submittedName>
</protein>
<gene>
    <name evidence="3" type="ORF">EZS27_026103</name>
</gene>
<name>A0A5J4QTZ5_9ZZZZ</name>
<dbReference type="SUPFAM" id="SSF64005">
    <property type="entry name" value="Undecaprenyl diphosphate synthase"/>
    <property type="match status" value="1"/>
</dbReference>
<organism evidence="3">
    <name type="scientific">termite gut metagenome</name>
    <dbReference type="NCBI Taxonomy" id="433724"/>
    <lineage>
        <taxon>unclassified sequences</taxon>
        <taxon>metagenomes</taxon>
        <taxon>organismal metagenomes</taxon>
    </lineage>
</organism>
<dbReference type="PANTHER" id="PTHR10291:SF0">
    <property type="entry name" value="DEHYDRODOLICHYL DIPHOSPHATE SYNTHASE 2"/>
    <property type="match status" value="1"/>
</dbReference>
<dbReference type="InterPro" id="IPR001441">
    <property type="entry name" value="UPP_synth-like"/>
</dbReference>
<dbReference type="Gene3D" id="3.40.1180.10">
    <property type="entry name" value="Decaprenyl diphosphate synthase-like"/>
    <property type="match status" value="1"/>
</dbReference>
<comment type="caution">
    <text evidence="3">The sequence shown here is derived from an EMBL/GenBank/DDBJ whole genome shotgun (WGS) entry which is preliminary data.</text>
</comment>
<dbReference type="InterPro" id="IPR036424">
    <property type="entry name" value="UPP_synth-like_sf"/>
</dbReference>
<dbReference type="CDD" id="cd00475">
    <property type="entry name" value="Cis_IPPS"/>
    <property type="match status" value="1"/>
</dbReference>
<accession>A0A5J4QTZ5</accession>
<proteinExistence type="inferred from homology"/>
<comment type="cofactor">
    <cofactor evidence="1">
        <name>Mg(2+)</name>
        <dbReference type="ChEBI" id="CHEBI:18420"/>
    </cofactor>
</comment>
<evidence type="ECO:0000256" key="1">
    <source>
        <dbReference type="ARBA" id="ARBA00001946"/>
    </source>
</evidence>
<dbReference type="InterPro" id="IPR018520">
    <property type="entry name" value="UPP_synth-like_CS"/>
</dbReference>
<dbReference type="PANTHER" id="PTHR10291">
    <property type="entry name" value="DEHYDRODOLICHYL DIPHOSPHATE SYNTHASE FAMILY MEMBER"/>
    <property type="match status" value="1"/>
</dbReference>
<keyword evidence="2 3" id="KW-0808">Transferase</keyword>
<dbReference type="EMBL" id="SNRY01002541">
    <property type="protein sequence ID" value="KAA6324584.1"/>
    <property type="molecule type" value="Genomic_DNA"/>
</dbReference>
<dbReference type="HAMAP" id="MF_01139">
    <property type="entry name" value="ISPT"/>
    <property type="match status" value="1"/>
</dbReference>
<reference evidence="3" key="1">
    <citation type="submission" date="2019-03" db="EMBL/GenBank/DDBJ databases">
        <title>Single cell metagenomics reveals metabolic interactions within the superorganism composed of flagellate Streblomastix strix and complex community of Bacteroidetes bacteria on its surface.</title>
        <authorList>
            <person name="Treitli S.C."/>
            <person name="Kolisko M."/>
            <person name="Husnik F."/>
            <person name="Keeling P."/>
            <person name="Hampl V."/>
        </authorList>
    </citation>
    <scope>NUCLEOTIDE SEQUENCE</scope>
    <source>
        <strain evidence="3">STM</strain>
    </source>
</reference>
<evidence type="ECO:0000313" key="3">
    <source>
        <dbReference type="EMBL" id="KAA6324584.1"/>
    </source>
</evidence>